<dbReference type="InterPro" id="IPR013083">
    <property type="entry name" value="Znf_RING/FYVE/PHD"/>
</dbReference>
<dbReference type="GO" id="GO:0061630">
    <property type="term" value="F:ubiquitin protein ligase activity"/>
    <property type="evidence" value="ECO:0007669"/>
    <property type="project" value="TreeGrafter"/>
</dbReference>
<feature type="region of interest" description="Disordered" evidence="2">
    <location>
        <begin position="44"/>
        <end position="79"/>
    </location>
</feature>
<proteinExistence type="predicted"/>
<organism evidence="4 5">
    <name type="scientific">Staphylotrichum longicolle</name>
    <dbReference type="NCBI Taxonomy" id="669026"/>
    <lineage>
        <taxon>Eukaryota</taxon>
        <taxon>Fungi</taxon>
        <taxon>Dikarya</taxon>
        <taxon>Ascomycota</taxon>
        <taxon>Pezizomycotina</taxon>
        <taxon>Sordariomycetes</taxon>
        <taxon>Sordariomycetidae</taxon>
        <taxon>Sordariales</taxon>
        <taxon>Chaetomiaceae</taxon>
        <taxon>Staphylotrichum</taxon>
    </lineage>
</organism>
<protein>
    <recommendedName>
        <fullName evidence="3">RING-type domain-containing protein</fullName>
    </recommendedName>
</protein>
<dbReference type="GO" id="GO:0008270">
    <property type="term" value="F:zinc ion binding"/>
    <property type="evidence" value="ECO:0007669"/>
    <property type="project" value="UniProtKB-KW"/>
</dbReference>
<feature type="compositionally biased region" description="Low complexity" evidence="2">
    <location>
        <begin position="433"/>
        <end position="442"/>
    </location>
</feature>
<dbReference type="InterPro" id="IPR051826">
    <property type="entry name" value="E3_ubiquitin-ligase_domain"/>
</dbReference>
<dbReference type="SUPFAM" id="SSF57850">
    <property type="entry name" value="RING/U-box"/>
    <property type="match status" value="1"/>
</dbReference>
<feature type="compositionally biased region" description="Polar residues" evidence="2">
    <location>
        <begin position="372"/>
        <end position="385"/>
    </location>
</feature>
<comment type="caution">
    <text evidence="4">The sequence shown here is derived from an EMBL/GenBank/DDBJ whole genome shotgun (WGS) entry which is preliminary data.</text>
</comment>
<feature type="compositionally biased region" description="Polar residues" evidence="2">
    <location>
        <begin position="230"/>
        <end position="239"/>
    </location>
</feature>
<accession>A0AAD4F4A2</accession>
<evidence type="ECO:0000259" key="3">
    <source>
        <dbReference type="PROSITE" id="PS50089"/>
    </source>
</evidence>
<dbReference type="GO" id="GO:0006511">
    <property type="term" value="P:ubiquitin-dependent protein catabolic process"/>
    <property type="evidence" value="ECO:0007669"/>
    <property type="project" value="TreeGrafter"/>
</dbReference>
<sequence length="456" mass="48474">MAFLNPVVVEAARVVVRQATETALTTAISSTAALSLDTLTVSATSSPTTTAIPSVPPPSSTTDTNTVVNGGGANNGGNGGNNGGGGGGFGVVFTNLWIIVGVKYCFRYNARNRQMRNEDGEPINMEAMPRPHRRRREKKLMPIDEVNEKFPMLKYKSWVASRAQEGLPTRGGVSAPPSRPTSIQDAEGVSRELPSKELHSPQHAPKESTSSTVGAIPRASIDSHPDPETTVAQKHMSQVSHDDDEEDEHIDAALPPECLGTSGDTCAICIDTLEDDDDVRGLTCGHAFHAACIDPWLTTRRACCPLCKTDYYTPKPRPQAPEGGDGTAGVIHVTLTGNSRNNNRMNLPGRPRPALFGFGRMDQRRHNRRRATGSSRARDGSSSIPGRQRSRPSPAPSSPDTTEPVQGGGFFSGLRNAFHGFRSGRGDNTQAESNPAASGANAPPTPSQLEAGVRSA</sequence>
<dbReference type="PANTHER" id="PTHR22765:SF434">
    <property type="entry name" value="GB|AAD18119.1-RELATED"/>
    <property type="match status" value="1"/>
</dbReference>
<evidence type="ECO:0000256" key="1">
    <source>
        <dbReference type="PROSITE-ProRule" id="PRU00175"/>
    </source>
</evidence>
<dbReference type="InterPro" id="IPR001841">
    <property type="entry name" value="Znf_RING"/>
</dbReference>
<reference evidence="4" key="1">
    <citation type="submission" date="2023-02" db="EMBL/GenBank/DDBJ databases">
        <authorList>
            <person name="Palmer J.M."/>
        </authorList>
    </citation>
    <scope>NUCLEOTIDE SEQUENCE</scope>
    <source>
        <strain evidence="4">FW57</strain>
    </source>
</reference>
<dbReference type="AlphaFoldDB" id="A0AAD4F4A2"/>
<keyword evidence="1" id="KW-0863">Zinc-finger</keyword>
<gene>
    <name evidence="4" type="ORF">NEMBOFW57_002947</name>
</gene>
<dbReference type="Pfam" id="PF13639">
    <property type="entry name" value="zf-RING_2"/>
    <property type="match status" value="1"/>
</dbReference>
<dbReference type="Proteomes" id="UP001197093">
    <property type="component" value="Unassembled WGS sequence"/>
</dbReference>
<feature type="compositionally biased region" description="Polar residues" evidence="2">
    <location>
        <begin position="336"/>
        <end position="345"/>
    </location>
</feature>
<dbReference type="GO" id="GO:0005737">
    <property type="term" value="C:cytoplasm"/>
    <property type="evidence" value="ECO:0007669"/>
    <property type="project" value="TreeGrafter"/>
</dbReference>
<dbReference type="EMBL" id="JAHCVI010000001">
    <property type="protein sequence ID" value="KAG7292902.1"/>
    <property type="molecule type" value="Genomic_DNA"/>
</dbReference>
<evidence type="ECO:0000256" key="2">
    <source>
        <dbReference type="SAM" id="MobiDB-lite"/>
    </source>
</evidence>
<dbReference type="Gene3D" id="3.30.40.10">
    <property type="entry name" value="Zinc/RING finger domain, C3HC4 (zinc finger)"/>
    <property type="match status" value="1"/>
</dbReference>
<name>A0AAD4F4A2_9PEZI</name>
<dbReference type="FunFam" id="3.30.40.10:FF:000539">
    <property type="entry name" value="Ring finger domain protein"/>
    <property type="match status" value="1"/>
</dbReference>
<dbReference type="SMART" id="SM00184">
    <property type="entry name" value="RING"/>
    <property type="match status" value="1"/>
</dbReference>
<dbReference type="PROSITE" id="PS50089">
    <property type="entry name" value="ZF_RING_2"/>
    <property type="match status" value="1"/>
</dbReference>
<dbReference type="CDD" id="cd16473">
    <property type="entry name" value="RING-H2_RNF103"/>
    <property type="match status" value="1"/>
</dbReference>
<feature type="compositionally biased region" description="Low complexity" evidence="2">
    <location>
        <begin position="44"/>
        <end position="53"/>
    </location>
</feature>
<keyword evidence="5" id="KW-1185">Reference proteome</keyword>
<feature type="domain" description="RING-type" evidence="3">
    <location>
        <begin position="266"/>
        <end position="308"/>
    </location>
</feature>
<feature type="compositionally biased region" description="Basic and acidic residues" evidence="2">
    <location>
        <begin position="188"/>
        <end position="206"/>
    </location>
</feature>
<evidence type="ECO:0000313" key="4">
    <source>
        <dbReference type="EMBL" id="KAG7292902.1"/>
    </source>
</evidence>
<keyword evidence="1" id="KW-0862">Zinc</keyword>
<evidence type="ECO:0000313" key="5">
    <source>
        <dbReference type="Proteomes" id="UP001197093"/>
    </source>
</evidence>
<feature type="compositionally biased region" description="Gly residues" evidence="2">
    <location>
        <begin position="69"/>
        <end position="79"/>
    </location>
</feature>
<keyword evidence="1" id="KW-0479">Metal-binding</keyword>
<dbReference type="PANTHER" id="PTHR22765">
    <property type="entry name" value="RING FINGER AND PROTEASE ASSOCIATED DOMAIN-CONTAINING"/>
    <property type="match status" value="1"/>
</dbReference>
<feature type="region of interest" description="Disordered" evidence="2">
    <location>
        <begin position="336"/>
        <end position="456"/>
    </location>
</feature>
<feature type="region of interest" description="Disordered" evidence="2">
    <location>
        <begin position="166"/>
        <end position="248"/>
    </location>
</feature>